<organism evidence="4 5">
    <name type="scientific">Dibothriocephalus latus</name>
    <name type="common">Fish tapeworm</name>
    <name type="synonym">Diphyllobothrium latum</name>
    <dbReference type="NCBI Taxonomy" id="60516"/>
    <lineage>
        <taxon>Eukaryota</taxon>
        <taxon>Metazoa</taxon>
        <taxon>Spiralia</taxon>
        <taxon>Lophotrochozoa</taxon>
        <taxon>Platyhelminthes</taxon>
        <taxon>Cestoda</taxon>
        <taxon>Eucestoda</taxon>
        <taxon>Diphyllobothriidea</taxon>
        <taxon>Diphyllobothriidae</taxon>
        <taxon>Dibothriocephalus</taxon>
    </lineage>
</organism>
<dbReference type="SUPFAM" id="SSF52777">
    <property type="entry name" value="CoA-dependent acyltransferases"/>
    <property type="match status" value="1"/>
</dbReference>
<comment type="similarity">
    <text evidence="1">Belongs to the carnitine/choline acetyltransferase family.</text>
</comment>
<dbReference type="GO" id="GO:0005739">
    <property type="term" value="C:mitochondrion"/>
    <property type="evidence" value="ECO:0007669"/>
    <property type="project" value="TreeGrafter"/>
</dbReference>
<dbReference type="PANTHER" id="PTHR22589:SF31">
    <property type="entry name" value="CARNITINE O-PALMITOYLTRANSFERASE"/>
    <property type="match status" value="1"/>
</dbReference>
<feature type="domain" description="Choline/carnitine acyltransferase" evidence="3">
    <location>
        <begin position="9"/>
        <end position="77"/>
    </location>
</feature>
<evidence type="ECO:0000259" key="3">
    <source>
        <dbReference type="Pfam" id="PF00755"/>
    </source>
</evidence>
<dbReference type="GO" id="GO:0009437">
    <property type="term" value="P:carnitine metabolic process"/>
    <property type="evidence" value="ECO:0007669"/>
    <property type="project" value="TreeGrafter"/>
</dbReference>
<dbReference type="Proteomes" id="UP000281553">
    <property type="component" value="Unassembled WGS sequence"/>
</dbReference>
<accession>A0A3P6RGA7</accession>
<dbReference type="InterPro" id="IPR000542">
    <property type="entry name" value="Carn_acyl_trans"/>
</dbReference>
<dbReference type="InterPro" id="IPR023213">
    <property type="entry name" value="CAT-like_dom_sf"/>
</dbReference>
<reference evidence="4 5" key="1">
    <citation type="submission" date="2018-11" db="EMBL/GenBank/DDBJ databases">
        <authorList>
            <consortium name="Pathogen Informatics"/>
        </authorList>
    </citation>
    <scope>NUCLEOTIDE SEQUENCE [LARGE SCALE GENOMIC DNA]</scope>
</reference>
<dbReference type="PANTHER" id="PTHR22589">
    <property type="entry name" value="CARNITINE O-ACYLTRANSFERASE"/>
    <property type="match status" value="1"/>
</dbReference>
<evidence type="ECO:0000256" key="2">
    <source>
        <dbReference type="SAM" id="MobiDB-lite"/>
    </source>
</evidence>
<sequence length="101" mass="11539">MLIKVDQGPREVIFKPCLPSCISAIESSYTIARELADSVDLVVRRFEDFGKRIPKKFGLSPDSFLQMAFQLAYYMVRSPPHSIPSHRNPKPHHRVPVVPHN</sequence>
<dbReference type="Gene3D" id="3.30.559.10">
    <property type="entry name" value="Chloramphenicol acetyltransferase-like domain"/>
    <property type="match status" value="1"/>
</dbReference>
<evidence type="ECO:0000313" key="4">
    <source>
        <dbReference type="EMBL" id="VDK42911.1"/>
    </source>
</evidence>
<evidence type="ECO:0000256" key="1">
    <source>
        <dbReference type="ARBA" id="ARBA00005232"/>
    </source>
</evidence>
<dbReference type="Pfam" id="PF00755">
    <property type="entry name" value="Carn_acyltransf"/>
    <property type="match status" value="1"/>
</dbReference>
<dbReference type="OrthoDB" id="240216at2759"/>
<gene>
    <name evidence="4" type="ORF">DILT_LOCUS1352</name>
</gene>
<dbReference type="AlphaFoldDB" id="A0A3P6RGA7"/>
<name>A0A3P6RGA7_DIBLA</name>
<dbReference type="InterPro" id="IPR039551">
    <property type="entry name" value="Cho/carn_acyl_trans"/>
</dbReference>
<proteinExistence type="inferred from homology"/>
<evidence type="ECO:0000313" key="5">
    <source>
        <dbReference type="Proteomes" id="UP000281553"/>
    </source>
</evidence>
<protein>
    <recommendedName>
        <fullName evidence="3">Choline/carnitine acyltransferase domain-containing protein</fullName>
    </recommendedName>
</protein>
<keyword evidence="5" id="KW-1185">Reference proteome</keyword>
<dbReference type="GO" id="GO:0006631">
    <property type="term" value="P:fatty acid metabolic process"/>
    <property type="evidence" value="ECO:0007669"/>
    <property type="project" value="TreeGrafter"/>
</dbReference>
<dbReference type="GO" id="GO:0004095">
    <property type="term" value="F:carnitine O-palmitoyltransferase activity"/>
    <property type="evidence" value="ECO:0007669"/>
    <property type="project" value="TreeGrafter"/>
</dbReference>
<feature type="region of interest" description="Disordered" evidence="2">
    <location>
        <begin position="81"/>
        <end position="101"/>
    </location>
</feature>
<dbReference type="EMBL" id="UYRU01008749">
    <property type="protein sequence ID" value="VDK42911.1"/>
    <property type="molecule type" value="Genomic_DNA"/>
</dbReference>